<dbReference type="GO" id="GO:0047761">
    <property type="term" value="F:butyrate kinase activity"/>
    <property type="evidence" value="ECO:0007669"/>
    <property type="project" value="UniProtKB-UniRule"/>
</dbReference>
<evidence type="ECO:0000256" key="4">
    <source>
        <dbReference type="ARBA" id="ARBA00022679"/>
    </source>
</evidence>
<dbReference type="PROSITE" id="PS01076">
    <property type="entry name" value="ACETATE_KINASE_2"/>
    <property type="match status" value="1"/>
</dbReference>
<name>A0A841HZK9_9DEIO</name>
<dbReference type="PANTHER" id="PTHR21060:SF20">
    <property type="entry name" value="BUTYRATE KINASE 1-RELATED"/>
    <property type="match status" value="1"/>
</dbReference>
<dbReference type="EMBL" id="JACHHG010000002">
    <property type="protein sequence ID" value="MBB6097322.1"/>
    <property type="molecule type" value="Genomic_DNA"/>
</dbReference>
<dbReference type="CDD" id="cd24011">
    <property type="entry name" value="ASKHA_NBD_BK"/>
    <property type="match status" value="1"/>
</dbReference>
<dbReference type="PIRSF" id="PIRSF036458">
    <property type="entry name" value="Butyrate_kin"/>
    <property type="match status" value="1"/>
</dbReference>
<dbReference type="Gene3D" id="3.30.420.40">
    <property type="match status" value="2"/>
</dbReference>
<dbReference type="InterPro" id="IPR043129">
    <property type="entry name" value="ATPase_NBD"/>
</dbReference>
<proteinExistence type="inferred from homology"/>
<dbReference type="Pfam" id="PF00871">
    <property type="entry name" value="Acetate_kinase"/>
    <property type="match status" value="1"/>
</dbReference>
<dbReference type="NCBIfam" id="NF002834">
    <property type="entry name" value="PRK03011.1-5"/>
    <property type="match status" value="1"/>
</dbReference>
<keyword evidence="5 9" id="KW-0547">Nucleotide-binding</keyword>
<dbReference type="InterPro" id="IPR023865">
    <property type="entry name" value="Aliphatic_acid_kinase_CS"/>
</dbReference>
<keyword evidence="4 9" id="KW-0808">Transferase</keyword>
<dbReference type="Proteomes" id="UP000569951">
    <property type="component" value="Unassembled WGS sequence"/>
</dbReference>
<dbReference type="GO" id="GO:0006083">
    <property type="term" value="P:acetate metabolic process"/>
    <property type="evidence" value="ECO:0007669"/>
    <property type="project" value="TreeGrafter"/>
</dbReference>
<evidence type="ECO:0000256" key="3">
    <source>
        <dbReference type="ARBA" id="ARBA00022490"/>
    </source>
</evidence>
<evidence type="ECO:0000256" key="9">
    <source>
        <dbReference type="HAMAP-Rule" id="MF_00542"/>
    </source>
</evidence>
<gene>
    <name evidence="9" type="primary">buk</name>
    <name evidence="11" type="ORF">HNR42_000736</name>
</gene>
<dbReference type="InterPro" id="IPR000890">
    <property type="entry name" value="Aliphatic_acid_kin_short-chain"/>
</dbReference>
<evidence type="ECO:0000256" key="2">
    <source>
        <dbReference type="ARBA" id="ARBA00008748"/>
    </source>
</evidence>
<evidence type="ECO:0000256" key="6">
    <source>
        <dbReference type="ARBA" id="ARBA00022777"/>
    </source>
</evidence>
<keyword evidence="3 9" id="KW-0963">Cytoplasm</keyword>
<dbReference type="PANTHER" id="PTHR21060">
    <property type="entry name" value="ACETATE KINASE"/>
    <property type="match status" value="1"/>
</dbReference>
<comment type="subcellular location">
    <subcellularLocation>
        <location evidence="1 9">Cytoplasm</location>
    </subcellularLocation>
</comment>
<evidence type="ECO:0000256" key="1">
    <source>
        <dbReference type="ARBA" id="ARBA00004496"/>
    </source>
</evidence>
<dbReference type="SUPFAM" id="SSF53067">
    <property type="entry name" value="Actin-like ATPase domain"/>
    <property type="match status" value="2"/>
</dbReference>
<comment type="caution">
    <text evidence="11">The sequence shown here is derived from an EMBL/GenBank/DDBJ whole genome shotgun (WGS) entry which is preliminary data.</text>
</comment>
<evidence type="ECO:0000256" key="8">
    <source>
        <dbReference type="ARBA" id="ARBA00048596"/>
    </source>
</evidence>
<dbReference type="RefSeq" id="WP_183984606.1">
    <property type="nucleotide sequence ID" value="NZ_JACHHG010000002.1"/>
</dbReference>
<dbReference type="EC" id="2.7.2.7" evidence="9"/>
<keyword evidence="6 9" id="KW-0418">Kinase</keyword>
<dbReference type="PRINTS" id="PR00471">
    <property type="entry name" value="ACETATEKNASE"/>
</dbReference>
<organism evidence="11 12">
    <name type="scientific">Deinobacterium chartae</name>
    <dbReference type="NCBI Taxonomy" id="521158"/>
    <lineage>
        <taxon>Bacteria</taxon>
        <taxon>Thermotogati</taxon>
        <taxon>Deinococcota</taxon>
        <taxon>Deinococci</taxon>
        <taxon>Deinococcales</taxon>
        <taxon>Deinococcaceae</taxon>
        <taxon>Deinobacterium</taxon>
    </lineage>
</organism>
<dbReference type="GO" id="GO:0005737">
    <property type="term" value="C:cytoplasm"/>
    <property type="evidence" value="ECO:0007669"/>
    <property type="project" value="UniProtKB-SubCell"/>
</dbReference>
<reference evidence="11 12" key="1">
    <citation type="submission" date="2020-08" db="EMBL/GenBank/DDBJ databases">
        <title>Genomic Encyclopedia of Type Strains, Phase IV (KMG-IV): sequencing the most valuable type-strain genomes for metagenomic binning, comparative biology and taxonomic classification.</title>
        <authorList>
            <person name="Goeker M."/>
        </authorList>
    </citation>
    <scope>NUCLEOTIDE SEQUENCE [LARGE SCALE GENOMIC DNA]</scope>
    <source>
        <strain evidence="11 12">DSM 21458</strain>
    </source>
</reference>
<dbReference type="AlphaFoldDB" id="A0A841HZK9"/>
<dbReference type="InterPro" id="IPR011245">
    <property type="entry name" value="Butyrate_kin"/>
</dbReference>
<keyword evidence="12" id="KW-1185">Reference proteome</keyword>
<dbReference type="HAMAP" id="MF_00542">
    <property type="entry name" value="Butyrate_kinase"/>
    <property type="match status" value="1"/>
</dbReference>
<dbReference type="GO" id="GO:0008776">
    <property type="term" value="F:acetate kinase activity"/>
    <property type="evidence" value="ECO:0007669"/>
    <property type="project" value="TreeGrafter"/>
</dbReference>
<protein>
    <recommendedName>
        <fullName evidence="9">Probable butyrate kinase</fullName>
        <shortName evidence="9">BK</shortName>
        <ecNumber evidence="9">2.7.2.7</ecNumber>
    </recommendedName>
    <alternativeName>
        <fullName evidence="9">Branched-chain carboxylic acid kinase</fullName>
    </alternativeName>
</protein>
<evidence type="ECO:0000256" key="7">
    <source>
        <dbReference type="ARBA" id="ARBA00022840"/>
    </source>
</evidence>
<comment type="catalytic activity">
    <reaction evidence="8 9">
        <text>butanoate + ATP = butanoyl phosphate + ADP</text>
        <dbReference type="Rhea" id="RHEA:13585"/>
        <dbReference type="ChEBI" id="CHEBI:17968"/>
        <dbReference type="ChEBI" id="CHEBI:30616"/>
        <dbReference type="ChEBI" id="CHEBI:58079"/>
        <dbReference type="ChEBI" id="CHEBI:456216"/>
        <dbReference type="EC" id="2.7.2.7"/>
    </reaction>
</comment>
<evidence type="ECO:0000313" key="12">
    <source>
        <dbReference type="Proteomes" id="UP000569951"/>
    </source>
</evidence>
<dbReference type="NCBIfam" id="TIGR02707">
    <property type="entry name" value="butyr_kinase"/>
    <property type="match status" value="1"/>
</dbReference>
<evidence type="ECO:0000256" key="5">
    <source>
        <dbReference type="ARBA" id="ARBA00022741"/>
    </source>
</evidence>
<accession>A0A841HZK9</accession>
<evidence type="ECO:0000256" key="10">
    <source>
        <dbReference type="RuleBase" id="RU003835"/>
    </source>
</evidence>
<comment type="similarity">
    <text evidence="2 9 10">Belongs to the acetokinase family.</text>
</comment>
<dbReference type="GO" id="GO:0005524">
    <property type="term" value="F:ATP binding"/>
    <property type="evidence" value="ECO:0007669"/>
    <property type="project" value="UniProtKB-KW"/>
</dbReference>
<sequence length="358" mass="38277">MIAYVINPGSTSTKLALARISPSPNPDLPGNIQVALERREVFHPDLVGDLHEQFARIHAELMQGLEGWPAPDAVAGRGGLIGPASAGTYVVTDELAQFALASPYGQHASNMGAALALEVATRYGVPAFIVDPPTVDELLPEARVSGFPGIERRSRFHALNTRAVGRRAAYEVGKRFSEAVVVVAHLGGGNSVTTFLNGRAVDTTGALLDEGPFSPQRAGTLPTSGLLDLAYRFPRPELERLLTQEGGFRGLLGTADLRELERRERDEATVRAIVEAYIHQVVKAVGAYSVVAGRPDAIALTGGAARWPSLIDRIESRLAWIAPVVTYPGELELEALAEGVGRVLLGHEQARNWVRPGA</sequence>
<keyword evidence="7 9" id="KW-0067">ATP-binding</keyword>
<evidence type="ECO:0000313" key="11">
    <source>
        <dbReference type="EMBL" id="MBB6097322.1"/>
    </source>
</evidence>